<dbReference type="OrthoDB" id="2312233at2759"/>
<sequence>MELTEAGMFPLFSSPALEIGKDLLLLKSIPVRKMEATVRKRSSNLARKLEDSNRTVSCSIYTNSESKGDENLEEVPTRFPIRHIDDDKLKLDEYMVNTLNNLLEDYKEYEFELVKKLK</sequence>
<gene>
    <name evidence="1" type="ORF">DEBURN_LOCUS9904</name>
</gene>
<dbReference type="Proteomes" id="UP000789706">
    <property type="component" value="Unassembled WGS sequence"/>
</dbReference>
<protein>
    <submittedName>
        <fullName evidence="1">4466_t:CDS:1</fullName>
    </submittedName>
</protein>
<dbReference type="AlphaFoldDB" id="A0A9N9GHW7"/>
<evidence type="ECO:0000313" key="2">
    <source>
        <dbReference type="Proteomes" id="UP000789706"/>
    </source>
</evidence>
<accession>A0A9N9GHW7</accession>
<comment type="caution">
    <text evidence="1">The sequence shown here is derived from an EMBL/GenBank/DDBJ whole genome shotgun (WGS) entry which is preliminary data.</text>
</comment>
<reference evidence="1" key="1">
    <citation type="submission" date="2021-06" db="EMBL/GenBank/DDBJ databases">
        <authorList>
            <person name="Kallberg Y."/>
            <person name="Tangrot J."/>
            <person name="Rosling A."/>
        </authorList>
    </citation>
    <scope>NUCLEOTIDE SEQUENCE</scope>
    <source>
        <strain evidence="1">AZ414A</strain>
    </source>
</reference>
<dbReference type="EMBL" id="CAJVPK010002255">
    <property type="protein sequence ID" value="CAG8609372.1"/>
    <property type="molecule type" value="Genomic_DNA"/>
</dbReference>
<keyword evidence="2" id="KW-1185">Reference proteome</keyword>
<organism evidence="1 2">
    <name type="scientific">Diversispora eburnea</name>
    <dbReference type="NCBI Taxonomy" id="1213867"/>
    <lineage>
        <taxon>Eukaryota</taxon>
        <taxon>Fungi</taxon>
        <taxon>Fungi incertae sedis</taxon>
        <taxon>Mucoromycota</taxon>
        <taxon>Glomeromycotina</taxon>
        <taxon>Glomeromycetes</taxon>
        <taxon>Diversisporales</taxon>
        <taxon>Diversisporaceae</taxon>
        <taxon>Diversispora</taxon>
    </lineage>
</organism>
<proteinExistence type="predicted"/>
<name>A0A9N9GHW7_9GLOM</name>
<evidence type="ECO:0000313" key="1">
    <source>
        <dbReference type="EMBL" id="CAG8609372.1"/>
    </source>
</evidence>
<feature type="non-terminal residue" evidence="1">
    <location>
        <position position="1"/>
    </location>
</feature>